<evidence type="ECO:0000313" key="2">
    <source>
        <dbReference type="EMBL" id="ORX99353.1"/>
    </source>
</evidence>
<dbReference type="OrthoDB" id="2156052at2759"/>
<comment type="caution">
    <text evidence="2">The sequence shown here is derived from an EMBL/GenBank/DDBJ whole genome shotgun (WGS) entry which is preliminary data.</text>
</comment>
<name>A0A1Y1YNE4_9PLEO</name>
<dbReference type="AlphaFoldDB" id="A0A1Y1YNE4"/>
<gene>
    <name evidence="2" type="ORF">BCR34DRAFT_628220</name>
</gene>
<evidence type="ECO:0000313" key="3">
    <source>
        <dbReference type="Proteomes" id="UP000193144"/>
    </source>
</evidence>
<keyword evidence="3" id="KW-1185">Reference proteome</keyword>
<sequence>MTKQQSPNYKKLFLKEQRRHKEEQRRREAAELAQNEEQRRRKEEQLRREAQAAVWDVLMALDFALEQQFTLLHTLEESRQAILRKIINIELEEGIRSMTISGVRRQRETCIMAYITKYKPLHKLLLGCIYEGLEDMELDEVVWCRETDTLPFSYIVKLRVEYSYVPNNPRTVYYFLSVPKGDVGGAIGWTADLDGLNRLHLTAVRQMLAFTLQALKTPPRSYYTACLGTTGFFACHLSSSSEGIPLSALRAARSHWTSTPPPATKN</sequence>
<dbReference type="STRING" id="1231657.A0A1Y1YNE4"/>
<protein>
    <submittedName>
        <fullName evidence="2">Uncharacterized protein</fullName>
    </submittedName>
</protein>
<evidence type="ECO:0000256" key="1">
    <source>
        <dbReference type="SAM" id="MobiDB-lite"/>
    </source>
</evidence>
<dbReference type="Proteomes" id="UP000193144">
    <property type="component" value="Unassembled WGS sequence"/>
</dbReference>
<feature type="compositionally biased region" description="Basic and acidic residues" evidence="1">
    <location>
        <begin position="13"/>
        <end position="43"/>
    </location>
</feature>
<feature type="region of interest" description="Disordered" evidence="1">
    <location>
        <begin position="1"/>
        <end position="43"/>
    </location>
</feature>
<dbReference type="EMBL" id="MCFA01000199">
    <property type="protein sequence ID" value="ORX99353.1"/>
    <property type="molecule type" value="Genomic_DNA"/>
</dbReference>
<reference evidence="2 3" key="1">
    <citation type="submission" date="2016-07" db="EMBL/GenBank/DDBJ databases">
        <title>Pervasive Adenine N6-methylation of Active Genes in Fungi.</title>
        <authorList>
            <consortium name="DOE Joint Genome Institute"/>
            <person name="Mondo S.J."/>
            <person name="Dannebaum R.O."/>
            <person name="Kuo R.C."/>
            <person name="Labutti K."/>
            <person name="Haridas S."/>
            <person name="Kuo A."/>
            <person name="Salamov A."/>
            <person name="Ahrendt S.R."/>
            <person name="Lipzen A."/>
            <person name="Sullivan W."/>
            <person name="Andreopoulos W.B."/>
            <person name="Clum A."/>
            <person name="Lindquist E."/>
            <person name="Daum C."/>
            <person name="Ramamoorthy G.K."/>
            <person name="Gryganskyi A."/>
            <person name="Culley D."/>
            <person name="Magnuson J.K."/>
            <person name="James T.Y."/>
            <person name="O'Malley M.A."/>
            <person name="Stajich J.E."/>
            <person name="Spatafora J.W."/>
            <person name="Visel A."/>
            <person name="Grigoriev I.V."/>
        </authorList>
    </citation>
    <scope>NUCLEOTIDE SEQUENCE [LARGE SCALE GENOMIC DNA]</scope>
    <source>
        <strain evidence="2 3">CBS 115471</strain>
    </source>
</reference>
<proteinExistence type="predicted"/>
<organism evidence="2 3">
    <name type="scientific">Clohesyomyces aquaticus</name>
    <dbReference type="NCBI Taxonomy" id="1231657"/>
    <lineage>
        <taxon>Eukaryota</taxon>
        <taxon>Fungi</taxon>
        <taxon>Dikarya</taxon>
        <taxon>Ascomycota</taxon>
        <taxon>Pezizomycotina</taxon>
        <taxon>Dothideomycetes</taxon>
        <taxon>Pleosporomycetidae</taxon>
        <taxon>Pleosporales</taxon>
        <taxon>Lindgomycetaceae</taxon>
        <taxon>Clohesyomyces</taxon>
    </lineage>
</organism>
<accession>A0A1Y1YNE4</accession>